<dbReference type="PANTHER" id="PTHR38340">
    <property type="entry name" value="S-LAYER PROTEIN"/>
    <property type="match status" value="1"/>
</dbReference>
<dbReference type="InterPro" id="IPR050557">
    <property type="entry name" value="RTX_toxin/Mannuronan_C5-epim"/>
</dbReference>
<evidence type="ECO:0000256" key="2">
    <source>
        <dbReference type="ARBA" id="ARBA00022525"/>
    </source>
</evidence>
<gene>
    <name evidence="3" type="ORF">Q8X39_04315</name>
</gene>
<dbReference type="InterPro" id="IPR018511">
    <property type="entry name" value="Hemolysin-typ_Ca-bd_CS"/>
</dbReference>
<dbReference type="RefSeq" id="WP_305748403.1">
    <property type="nucleotide sequence ID" value="NZ_JAUZEE010000002.1"/>
</dbReference>
<dbReference type="InterPro" id="IPR011049">
    <property type="entry name" value="Serralysin-like_metalloprot_C"/>
</dbReference>
<dbReference type="EMBL" id="JAUZEE010000002">
    <property type="protein sequence ID" value="MDP4299846.1"/>
    <property type="molecule type" value="Genomic_DNA"/>
</dbReference>
<dbReference type="Proteomes" id="UP001235760">
    <property type="component" value="Unassembled WGS sequence"/>
</dbReference>
<dbReference type="Pfam" id="PF00353">
    <property type="entry name" value="HemolysinCabind"/>
    <property type="match status" value="4"/>
</dbReference>
<comment type="caution">
    <text evidence="3">The sequence shown here is derived from an EMBL/GenBank/DDBJ whole genome shotgun (WGS) entry which is preliminary data.</text>
</comment>
<evidence type="ECO:0000313" key="4">
    <source>
        <dbReference type="Proteomes" id="UP001235760"/>
    </source>
</evidence>
<protein>
    <submittedName>
        <fullName evidence="3">Calcium-binding protein</fullName>
    </submittedName>
</protein>
<evidence type="ECO:0000313" key="3">
    <source>
        <dbReference type="EMBL" id="MDP4299846.1"/>
    </source>
</evidence>
<dbReference type="PRINTS" id="PR00313">
    <property type="entry name" value="CABNDNGRPT"/>
</dbReference>
<reference evidence="3 4" key="1">
    <citation type="submission" date="2023-08" db="EMBL/GenBank/DDBJ databases">
        <authorList>
            <person name="Roldan D.M."/>
            <person name="Menes R.J."/>
        </authorList>
    </citation>
    <scope>NUCLEOTIDE SEQUENCE [LARGE SCALE GENOMIC DNA]</scope>
    <source>
        <strain evidence="3 4">CCM 2812</strain>
    </source>
</reference>
<organism evidence="3 4">
    <name type="scientific">Leptothrix discophora</name>
    <dbReference type="NCBI Taxonomy" id="89"/>
    <lineage>
        <taxon>Bacteria</taxon>
        <taxon>Pseudomonadati</taxon>
        <taxon>Pseudomonadota</taxon>
        <taxon>Betaproteobacteria</taxon>
        <taxon>Burkholderiales</taxon>
        <taxon>Sphaerotilaceae</taxon>
        <taxon>Leptothrix</taxon>
    </lineage>
</organism>
<feature type="non-terminal residue" evidence="3">
    <location>
        <position position="1"/>
    </location>
</feature>
<proteinExistence type="predicted"/>
<dbReference type="PROSITE" id="PS00330">
    <property type="entry name" value="HEMOLYSIN_CALCIUM"/>
    <property type="match status" value="6"/>
</dbReference>
<keyword evidence="4" id="KW-1185">Reference proteome</keyword>
<dbReference type="SUPFAM" id="SSF51120">
    <property type="entry name" value="beta-Roll"/>
    <property type="match status" value="4"/>
</dbReference>
<keyword evidence="2" id="KW-0964">Secreted</keyword>
<evidence type="ECO:0000256" key="1">
    <source>
        <dbReference type="ARBA" id="ARBA00004613"/>
    </source>
</evidence>
<sequence length="487" mass="47126">GAQINGTGNDLANLIVGSTSANRIDGGVGNDTLQGGAGNDTLIGGVGIDSLVGGTGDDVYVVDGSDFVVEATGSGLDTVQSVVTHTLALNVENLTLTGLAAINGTGNTLANVLTGNAANNNLDGGEGNDTFSAGDGNDTILGGGGNDFMIGGTGADSQIGGAGDDTYTIDSVGDSVNELLNEGTDTVITSLSYTLGANVENLTLYAGAQINGIGNDLANLIVGSTASNQIDGGLGNDTLLGGAGNDTINGGDGNDSIIGGDGNDFMIGGTGADSQIGGTGDDTYTIDNVGDSVNELLNEGSDTVITSLSYTLGANVENLTLYAGAQINGTGNDLANLIVGSTAANAINGGLGNDTLQGGAGNDTLQGGLGRDLLVGGTGADVFLFDTTPNATTNLDVVSGLEAADQFALSTGVFTGIGGAGALAAANFYSGAGLTGSTSAAQGAGIYFDTTSGGIYYDADGQGGAASVQVATVTGGAAVTSSQFLLV</sequence>
<accession>A0ABT9G0B2</accession>
<name>A0ABT9G0B2_LEPDI</name>
<dbReference type="PANTHER" id="PTHR38340:SF1">
    <property type="entry name" value="S-LAYER PROTEIN"/>
    <property type="match status" value="1"/>
</dbReference>
<dbReference type="Gene3D" id="2.150.10.10">
    <property type="entry name" value="Serralysin-like metalloprotease, C-terminal"/>
    <property type="match status" value="3"/>
</dbReference>
<comment type="subcellular location">
    <subcellularLocation>
        <location evidence="1">Secreted</location>
    </subcellularLocation>
</comment>
<dbReference type="InterPro" id="IPR001343">
    <property type="entry name" value="Hemolysn_Ca-bd"/>
</dbReference>